<dbReference type="EMBL" id="BGZK01000001">
    <property type="protein sequence ID" value="GBO98337.1"/>
    <property type="molecule type" value="Genomic_DNA"/>
</dbReference>
<feature type="compositionally biased region" description="Basic and acidic residues" evidence="1">
    <location>
        <begin position="98"/>
        <end position="107"/>
    </location>
</feature>
<feature type="compositionally biased region" description="Basic and acidic residues" evidence="1">
    <location>
        <begin position="52"/>
        <end position="84"/>
    </location>
</feature>
<name>A0A4C1SAV6_EUMVA</name>
<reference evidence="2 3" key="1">
    <citation type="journal article" date="2019" name="Commun. Biol.">
        <title>The bagworm genome reveals a unique fibroin gene that provides high tensile strength.</title>
        <authorList>
            <person name="Kono N."/>
            <person name="Nakamura H."/>
            <person name="Ohtoshi R."/>
            <person name="Tomita M."/>
            <person name="Numata K."/>
            <person name="Arakawa K."/>
        </authorList>
    </citation>
    <scope>NUCLEOTIDE SEQUENCE [LARGE SCALE GENOMIC DNA]</scope>
</reference>
<evidence type="ECO:0000313" key="3">
    <source>
        <dbReference type="Proteomes" id="UP000299102"/>
    </source>
</evidence>
<keyword evidence="3" id="KW-1185">Reference proteome</keyword>
<evidence type="ECO:0000256" key="1">
    <source>
        <dbReference type="SAM" id="MobiDB-lite"/>
    </source>
</evidence>
<sequence length="107" mass="13061">MESCSIPEITSFIRMFVFHYTDPKNSLSRRRLHHHRIIYSTFHFNTILRPTRNRDRQQNRNRKRDGEQKREPELKSRACWRSEPEAVSGSKSRAVPDQNRDRDYDWE</sequence>
<dbReference type="Proteomes" id="UP000299102">
    <property type="component" value="Unassembled WGS sequence"/>
</dbReference>
<accession>A0A4C1SAV6</accession>
<comment type="caution">
    <text evidence="2">The sequence shown here is derived from an EMBL/GenBank/DDBJ whole genome shotgun (WGS) entry which is preliminary data.</text>
</comment>
<organism evidence="2 3">
    <name type="scientific">Eumeta variegata</name>
    <name type="common">Bagworm moth</name>
    <name type="synonym">Eumeta japonica</name>
    <dbReference type="NCBI Taxonomy" id="151549"/>
    <lineage>
        <taxon>Eukaryota</taxon>
        <taxon>Metazoa</taxon>
        <taxon>Ecdysozoa</taxon>
        <taxon>Arthropoda</taxon>
        <taxon>Hexapoda</taxon>
        <taxon>Insecta</taxon>
        <taxon>Pterygota</taxon>
        <taxon>Neoptera</taxon>
        <taxon>Endopterygota</taxon>
        <taxon>Lepidoptera</taxon>
        <taxon>Glossata</taxon>
        <taxon>Ditrysia</taxon>
        <taxon>Tineoidea</taxon>
        <taxon>Psychidae</taxon>
        <taxon>Oiketicinae</taxon>
        <taxon>Eumeta</taxon>
    </lineage>
</organism>
<evidence type="ECO:0000313" key="2">
    <source>
        <dbReference type="EMBL" id="GBO98337.1"/>
    </source>
</evidence>
<protein>
    <submittedName>
        <fullName evidence="2">Uncharacterized protein</fullName>
    </submittedName>
</protein>
<gene>
    <name evidence="2" type="ORF">EVAR_21_1</name>
</gene>
<proteinExistence type="predicted"/>
<feature type="region of interest" description="Disordered" evidence="1">
    <location>
        <begin position="49"/>
        <end position="107"/>
    </location>
</feature>
<dbReference type="AlphaFoldDB" id="A0A4C1SAV6"/>